<evidence type="ECO:0000256" key="3">
    <source>
        <dbReference type="ARBA" id="ARBA00022737"/>
    </source>
</evidence>
<dbReference type="SUPFAM" id="SSF54631">
    <property type="entry name" value="CBS-domain pair"/>
    <property type="match status" value="1"/>
</dbReference>
<feature type="domain" description="CBS" evidence="10">
    <location>
        <begin position="314"/>
        <end position="371"/>
    </location>
</feature>
<evidence type="ECO:0000256" key="4">
    <source>
        <dbReference type="ARBA" id="ARBA00022741"/>
    </source>
</evidence>
<dbReference type="Gene3D" id="3.10.580.10">
    <property type="entry name" value="CBS-domain"/>
    <property type="match status" value="1"/>
</dbReference>
<dbReference type="Pfam" id="PF00571">
    <property type="entry name" value="CBS"/>
    <property type="match status" value="2"/>
</dbReference>
<dbReference type="Gene3D" id="3.40.50.300">
    <property type="entry name" value="P-loop containing nucleotide triphosphate hydrolases"/>
    <property type="match status" value="1"/>
</dbReference>
<comment type="catalytic activity">
    <reaction evidence="8">
        <text>a quaternary ammonium(out) + ATP + H2O = a quaternary ammonium(in) + ADP + phosphate + H(+)</text>
        <dbReference type="Rhea" id="RHEA:11036"/>
        <dbReference type="ChEBI" id="CHEBI:15377"/>
        <dbReference type="ChEBI" id="CHEBI:15378"/>
        <dbReference type="ChEBI" id="CHEBI:30616"/>
        <dbReference type="ChEBI" id="CHEBI:35267"/>
        <dbReference type="ChEBI" id="CHEBI:43474"/>
        <dbReference type="ChEBI" id="CHEBI:456216"/>
    </reaction>
</comment>
<proteinExistence type="inferred from homology"/>
<dbReference type="EMBL" id="JAJNOR010000004">
    <property type="protein sequence ID" value="MCD2492534.1"/>
    <property type="molecule type" value="Genomic_DNA"/>
</dbReference>
<protein>
    <recommendedName>
        <fullName evidence="8">Quaternary amine transport ATP-binding protein</fullName>
        <ecNumber evidence="8">7.6.2.9</ecNumber>
    </recommendedName>
</protein>
<keyword evidence="8" id="KW-0472">Membrane</keyword>
<dbReference type="RefSeq" id="WP_147596580.1">
    <property type="nucleotide sequence ID" value="NZ_JAJNOR010000004.1"/>
</dbReference>
<evidence type="ECO:0000313" key="12">
    <source>
        <dbReference type="Proteomes" id="UP001299265"/>
    </source>
</evidence>
<accession>A0AAP2WA32</accession>
<dbReference type="GO" id="GO:0005524">
    <property type="term" value="F:ATP binding"/>
    <property type="evidence" value="ECO:0007669"/>
    <property type="project" value="UniProtKB-UniRule"/>
</dbReference>
<dbReference type="InterPro" id="IPR003439">
    <property type="entry name" value="ABC_transporter-like_ATP-bd"/>
</dbReference>
<dbReference type="SMART" id="SM00382">
    <property type="entry name" value="AAA"/>
    <property type="match status" value="1"/>
</dbReference>
<evidence type="ECO:0000256" key="7">
    <source>
        <dbReference type="PROSITE-ProRule" id="PRU00703"/>
    </source>
</evidence>
<feature type="domain" description="ABC transporter" evidence="9">
    <location>
        <begin position="2"/>
        <end position="236"/>
    </location>
</feature>
<organism evidence="11 12">
    <name type="scientific">Lientehia hominis</name>
    <dbReference type="NCBI Taxonomy" id="2897778"/>
    <lineage>
        <taxon>Bacteria</taxon>
        <taxon>Bacillati</taxon>
        <taxon>Bacillota</taxon>
        <taxon>Clostridia</taxon>
        <taxon>Lachnospirales</taxon>
        <taxon>Lachnospiraceae</taxon>
        <taxon>Lientehia</taxon>
    </lineage>
</organism>
<dbReference type="SUPFAM" id="SSF52540">
    <property type="entry name" value="P-loop containing nucleoside triphosphate hydrolases"/>
    <property type="match status" value="1"/>
</dbReference>
<feature type="domain" description="CBS" evidence="10">
    <location>
        <begin position="254"/>
        <end position="313"/>
    </location>
</feature>
<comment type="subcellular location">
    <subcellularLocation>
        <location evidence="8">Cell inner membrane</location>
        <topology evidence="8">Peripheral membrane protein</topology>
    </subcellularLocation>
</comment>
<reference evidence="11 12" key="1">
    <citation type="submission" date="2021-11" db="EMBL/GenBank/DDBJ databases">
        <title>Lacrimispora sp. nov. NSJ-141 isolated from human feces.</title>
        <authorList>
            <person name="Abdugheni R."/>
        </authorList>
    </citation>
    <scope>NUCLEOTIDE SEQUENCE [LARGE SCALE GENOMIC DNA]</scope>
    <source>
        <strain evidence="11 12">NSJ-141</strain>
    </source>
</reference>
<evidence type="ECO:0000256" key="1">
    <source>
        <dbReference type="ARBA" id="ARBA00005417"/>
    </source>
</evidence>
<dbReference type="InterPro" id="IPR046342">
    <property type="entry name" value="CBS_dom_sf"/>
</dbReference>
<dbReference type="GO" id="GO:0016887">
    <property type="term" value="F:ATP hydrolysis activity"/>
    <property type="evidence" value="ECO:0007669"/>
    <property type="project" value="UniProtKB-UniRule"/>
</dbReference>
<comment type="subunit">
    <text evidence="8">The complex is probably composed of two ATP-binding proteins, two transmembrane proteins and a solute-binding protein.</text>
</comment>
<comment type="similarity">
    <text evidence="1 8">Belongs to the ABC transporter superfamily.</text>
</comment>
<dbReference type="GO" id="GO:0031460">
    <property type="term" value="P:glycine betaine transport"/>
    <property type="evidence" value="ECO:0007669"/>
    <property type="project" value="InterPro"/>
</dbReference>
<dbReference type="InterPro" id="IPR000644">
    <property type="entry name" value="CBS_dom"/>
</dbReference>
<dbReference type="GO" id="GO:0015418">
    <property type="term" value="F:ABC-type quaternary ammonium compound transporting activity"/>
    <property type="evidence" value="ECO:0007669"/>
    <property type="project" value="UniProtKB-EC"/>
</dbReference>
<dbReference type="FunFam" id="3.40.50.300:FF:000425">
    <property type="entry name" value="Probable ABC transporter, ATP-binding subunit"/>
    <property type="match status" value="1"/>
</dbReference>
<dbReference type="NCBIfam" id="TIGR01186">
    <property type="entry name" value="proV"/>
    <property type="match status" value="1"/>
</dbReference>
<dbReference type="SMART" id="SM00116">
    <property type="entry name" value="CBS"/>
    <property type="match status" value="2"/>
</dbReference>
<dbReference type="PROSITE" id="PS51371">
    <property type="entry name" value="CBS"/>
    <property type="match status" value="2"/>
</dbReference>
<evidence type="ECO:0000259" key="9">
    <source>
        <dbReference type="PROSITE" id="PS50893"/>
    </source>
</evidence>
<keyword evidence="8" id="KW-0997">Cell inner membrane</keyword>
<evidence type="ECO:0000256" key="2">
    <source>
        <dbReference type="ARBA" id="ARBA00022448"/>
    </source>
</evidence>
<evidence type="ECO:0000313" key="11">
    <source>
        <dbReference type="EMBL" id="MCD2492534.1"/>
    </source>
</evidence>
<evidence type="ECO:0000256" key="5">
    <source>
        <dbReference type="ARBA" id="ARBA00022840"/>
    </source>
</evidence>
<evidence type="ECO:0000256" key="8">
    <source>
        <dbReference type="RuleBase" id="RU369116"/>
    </source>
</evidence>
<dbReference type="GO" id="GO:0006865">
    <property type="term" value="P:amino acid transport"/>
    <property type="evidence" value="ECO:0007669"/>
    <property type="project" value="UniProtKB-UniRule"/>
</dbReference>
<dbReference type="InterPro" id="IPR003593">
    <property type="entry name" value="AAA+_ATPase"/>
</dbReference>
<evidence type="ECO:0000259" key="10">
    <source>
        <dbReference type="PROSITE" id="PS51371"/>
    </source>
</evidence>
<dbReference type="InterPro" id="IPR017871">
    <property type="entry name" value="ABC_transporter-like_CS"/>
</dbReference>
<keyword evidence="8" id="KW-1003">Cell membrane</keyword>
<dbReference type="InterPro" id="IPR005892">
    <property type="entry name" value="Gly-betaine_transp_ATP-bd"/>
</dbReference>
<sequence>MIEFQNVSKTFQGNTVIDNISFTIDDGEFVVLLGESGCGKTTTLRMINKLILPSSGTIKINGSNIAQLETIPLRRRMGYVIQQTGLFPHMTIRENIEIIARLNSKDTAKIEKDAKDLMDMVNLDPDVYLDVYPSEMSGGQQQRAGVVRAFMSDPEIILMDEPFSALDPLTRTQLQNSLMEMQGALKRTIVFVTHDMDEAVRLADRICIMEDGKITQFDNPEMIMKHPANDFVREFVGPNRIWMSPELIKTQDIMIREPVCCLPWMPVFKCIELMSQKKVDTLMVTDPKKHLLGVLFAESLIGTHDTKRPAQDLMEKSFTSASPDSSIVDLLNLFNERKLSTLPVINEQGIIEGLITRSTLVTTLSRQFISEEEEERA</sequence>
<keyword evidence="12" id="KW-1185">Reference proteome</keyword>
<dbReference type="PANTHER" id="PTHR43117">
    <property type="entry name" value="OSMOPROTECTANT IMPORT ATP-BINDING PROTEIN OSMV"/>
    <property type="match status" value="1"/>
</dbReference>
<dbReference type="PROSITE" id="PS00211">
    <property type="entry name" value="ABC_TRANSPORTER_1"/>
    <property type="match status" value="1"/>
</dbReference>
<name>A0AAP2WA32_9FIRM</name>
<keyword evidence="2 8" id="KW-0813">Transport</keyword>
<dbReference type="InterPro" id="IPR027417">
    <property type="entry name" value="P-loop_NTPase"/>
</dbReference>
<dbReference type="PROSITE" id="PS50893">
    <property type="entry name" value="ABC_TRANSPORTER_2"/>
    <property type="match status" value="1"/>
</dbReference>
<dbReference type="AlphaFoldDB" id="A0AAP2WA32"/>
<keyword evidence="6 7" id="KW-0129">CBS domain</keyword>
<dbReference type="EC" id="7.6.2.9" evidence="8"/>
<keyword evidence="3" id="KW-0677">Repeat</keyword>
<dbReference type="Proteomes" id="UP001299265">
    <property type="component" value="Unassembled WGS sequence"/>
</dbReference>
<dbReference type="Pfam" id="PF00005">
    <property type="entry name" value="ABC_tran"/>
    <property type="match status" value="1"/>
</dbReference>
<keyword evidence="4 8" id="KW-0547">Nucleotide-binding</keyword>
<gene>
    <name evidence="11" type="ORF">LQE92_07830</name>
</gene>
<evidence type="ECO:0000256" key="6">
    <source>
        <dbReference type="ARBA" id="ARBA00023122"/>
    </source>
</evidence>
<dbReference type="GO" id="GO:0005886">
    <property type="term" value="C:plasma membrane"/>
    <property type="evidence" value="ECO:0007669"/>
    <property type="project" value="UniProtKB-SubCell"/>
</dbReference>
<keyword evidence="5 8" id="KW-0067">ATP-binding</keyword>
<comment type="caution">
    <text evidence="11">The sequence shown here is derived from an EMBL/GenBank/DDBJ whole genome shotgun (WGS) entry which is preliminary data.</text>
</comment>
<dbReference type="PANTHER" id="PTHR43117:SF4">
    <property type="entry name" value="OSMOPROTECTANT IMPORT ATP-BINDING PROTEIN OSMV"/>
    <property type="match status" value="1"/>
</dbReference>